<keyword evidence="1" id="KW-0812">Transmembrane</keyword>
<keyword evidence="1" id="KW-1133">Transmembrane helix</keyword>
<dbReference type="EMBL" id="CAXLJM020000164">
    <property type="protein sequence ID" value="CAL8146643.1"/>
    <property type="molecule type" value="Genomic_DNA"/>
</dbReference>
<accession>A0ABP1S7Y6</accession>
<feature type="transmembrane region" description="Helical" evidence="1">
    <location>
        <begin position="12"/>
        <end position="33"/>
    </location>
</feature>
<feature type="transmembrane region" description="Helical" evidence="1">
    <location>
        <begin position="90"/>
        <end position="108"/>
    </location>
</feature>
<evidence type="ECO:0000256" key="1">
    <source>
        <dbReference type="SAM" id="Phobius"/>
    </source>
</evidence>
<proteinExistence type="predicted"/>
<evidence type="ECO:0000313" key="3">
    <source>
        <dbReference type="Proteomes" id="UP001642540"/>
    </source>
</evidence>
<protein>
    <submittedName>
        <fullName evidence="2">Uncharacterized protein</fullName>
    </submittedName>
</protein>
<organism evidence="2 3">
    <name type="scientific">Orchesella dallaii</name>
    <dbReference type="NCBI Taxonomy" id="48710"/>
    <lineage>
        <taxon>Eukaryota</taxon>
        <taxon>Metazoa</taxon>
        <taxon>Ecdysozoa</taxon>
        <taxon>Arthropoda</taxon>
        <taxon>Hexapoda</taxon>
        <taxon>Collembola</taxon>
        <taxon>Entomobryomorpha</taxon>
        <taxon>Entomobryoidea</taxon>
        <taxon>Orchesellidae</taxon>
        <taxon>Orchesellinae</taxon>
        <taxon>Orchesella</taxon>
    </lineage>
</organism>
<dbReference type="PROSITE" id="PS51257">
    <property type="entry name" value="PROKAR_LIPOPROTEIN"/>
    <property type="match status" value="1"/>
</dbReference>
<dbReference type="Proteomes" id="UP001642540">
    <property type="component" value="Unassembled WGS sequence"/>
</dbReference>
<sequence length="110" mass="12718">MSSSACKNNLQPASILCSCCFFMFIGIPVFIIQPILHPDETEWNIIGIIFFVVVAIPIALFFMLKYALACFPVAEKMQTKNRDLLPQRKILLFLWLLRIFSFHHLATIKR</sequence>
<keyword evidence="3" id="KW-1185">Reference proteome</keyword>
<name>A0ABP1S7Y6_9HEXA</name>
<keyword evidence="1" id="KW-0472">Membrane</keyword>
<reference evidence="2 3" key="1">
    <citation type="submission" date="2024-08" db="EMBL/GenBank/DDBJ databases">
        <authorList>
            <person name="Cucini C."/>
            <person name="Frati F."/>
        </authorList>
    </citation>
    <scope>NUCLEOTIDE SEQUENCE [LARGE SCALE GENOMIC DNA]</scope>
</reference>
<gene>
    <name evidence="2" type="ORF">ODALV1_LOCUS30883</name>
</gene>
<feature type="transmembrane region" description="Helical" evidence="1">
    <location>
        <begin position="45"/>
        <end position="69"/>
    </location>
</feature>
<evidence type="ECO:0000313" key="2">
    <source>
        <dbReference type="EMBL" id="CAL8146643.1"/>
    </source>
</evidence>
<comment type="caution">
    <text evidence="2">The sequence shown here is derived from an EMBL/GenBank/DDBJ whole genome shotgun (WGS) entry which is preliminary data.</text>
</comment>